<feature type="region of interest" description="Disordered" evidence="1">
    <location>
        <begin position="726"/>
        <end position="778"/>
    </location>
</feature>
<evidence type="ECO:0000313" key="3">
    <source>
        <dbReference type="Proteomes" id="UP000199400"/>
    </source>
</evidence>
<dbReference type="AlphaFoldDB" id="A0A1I1V2I5"/>
<evidence type="ECO:0008006" key="4">
    <source>
        <dbReference type="Google" id="ProtNLM"/>
    </source>
</evidence>
<dbReference type="Proteomes" id="UP000199400">
    <property type="component" value="Unassembled WGS sequence"/>
</dbReference>
<reference evidence="3" key="1">
    <citation type="submission" date="2016-10" db="EMBL/GenBank/DDBJ databases">
        <authorList>
            <person name="Varghese N."/>
            <person name="Submissions S."/>
        </authorList>
    </citation>
    <scope>NUCLEOTIDE SEQUENCE [LARGE SCALE GENOMIC DNA]</scope>
    <source>
        <strain evidence="3">ATCC 25963</strain>
    </source>
</reference>
<accession>A0A1I1V2I5</accession>
<dbReference type="RefSeq" id="WP_096330259.1">
    <property type="nucleotide sequence ID" value="NZ_FOMX01000004.1"/>
</dbReference>
<organism evidence="2 3">
    <name type="scientific">Nannocystis exedens</name>
    <dbReference type="NCBI Taxonomy" id="54"/>
    <lineage>
        <taxon>Bacteria</taxon>
        <taxon>Pseudomonadati</taxon>
        <taxon>Myxococcota</taxon>
        <taxon>Polyangia</taxon>
        <taxon>Nannocystales</taxon>
        <taxon>Nannocystaceae</taxon>
        <taxon>Nannocystis</taxon>
    </lineage>
</organism>
<feature type="compositionally biased region" description="Low complexity" evidence="1">
    <location>
        <begin position="731"/>
        <end position="759"/>
    </location>
</feature>
<sequence length="801" mass="83355">MLLAWLLVLSSPAAQRPDCRQAAPSCPPGVTGPACDLPCAAAACDFARYCHDGGDTYGLAAFGARLFALAPDAPDWLVRLQLLRFIVDHPHDLGLAPDLRARDLVLPSGPIDRVEAGALRLLRLPQRYREWPVFGADATLTLIADRTGVIGLRGAVVDGREDYAFVAAPAGREVAAASVRSHAAARTGLAAEALRPVRLRLVAFPRARALAWAAAVFHGAARVADVVVAADPRAEILPLLAFTEPSAAGLGDALAFEVRAEDLDGDIFTAPIQTVRLPTTGSLADGSVRLADEQVVLIDAAGAATRAEALASPIYGELGGEFDAYPDSREYGLQNSYYLLRSYYAHTDAVMHGRWDSALPTLGLDSVTPAGQFAPRLVVAADPAASLCGAEASWCVSSAWAGATDDPPEALQHPLGAGPHEIVGAMYLAGANFSPSVLPHEFGHFVDLFAAPGLMFEPFVCMACGLDCHPGTTDDALPLSETYASLMALWFYRSLYPAAGQADSCATLTRLSLGENRNPHSAACRPGGAEFSRFVADDDPACPDSDGNYPDRCDLPSQIDIDFEEGTGLCDREVGYGIDSWFQAFWELLHGERCATAPPYECTPLPALAAAPAADAIGGALLYAAQVSSGTYRGFADDVATYVACNHGEAAYLELNEVLCHHHIRPCEAPMPARCEFCGDGLRSGGEACDGGDLGGQTCEGLGLGPGALSCDASCGLVSDGCMSPETGESPTTGGDEAPTTGATGEASGTSGTSGDGAAFIAPPATGGEQSEDGCSCTSGPAASWWLAALALARRRRRADG</sequence>
<protein>
    <recommendedName>
        <fullName evidence="4">MYXO-CTERM domain-containing protein</fullName>
    </recommendedName>
</protein>
<gene>
    <name evidence="2" type="ORF">SAMN02745121_01502</name>
</gene>
<dbReference type="EMBL" id="FOMX01000004">
    <property type="protein sequence ID" value="SFD77226.1"/>
    <property type="molecule type" value="Genomic_DNA"/>
</dbReference>
<proteinExistence type="predicted"/>
<evidence type="ECO:0000256" key="1">
    <source>
        <dbReference type="SAM" id="MobiDB-lite"/>
    </source>
</evidence>
<evidence type="ECO:0000313" key="2">
    <source>
        <dbReference type="EMBL" id="SFD77226.1"/>
    </source>
</evidence>
<keyword evidence="3" id="KW-1185">Reference proteome</keyword>
<name>A0A1I1V2I5_9BACT</name>